<accession>A0A6A7K4B6</accession>
<gene>
    <name evidence="1" type="ORF">GC105_00160</name>
</gene>
<dbReference type="GO" id="GO:0005829">
    <property type="term" value="C:cytosol"/>
    <property type="evidence" value="ECO:0007669"/>
    <property type="project" value="TreeGrafter"/>
</dbReference>
<dbReference type="Gene3D" id="3.40.50.1000">
    <property type="entry name" value="HAD superfamily/HAD-like"/>
    <property type="match status" value="1"/>
</dbReference>
<dbReference type="SFLD" id="SFLDG01129">
    <property type="entry name" value="C1.5:_HAD__Beta-PGM__Phosphata"/>
    <property type="match status" value="1"/>
</dbReference>
<dbReference type="EMBL" id="WHNX01000001">
    <property type="protein sequence ID" value="MPW24211.1"/>
    <property type="molecule type" value="Genomic_DNA"/>
</dbReference>
<evidence type="ECO:0000313" key="1">
    <source>
        <dbReference type="EMBL" id="MPW24211.1"/>
    </source>
</evidence>
<dbReference type="InterPro" id="IPR023214">
    <property type="entry name" value="HAD_sf"/>
</dbReference>
<dbReference type="AlphaFoldDB" id="A0A6A7K4B6"/>
<dbReference type="InterPro" id="IPR023198">
    <property type="entry name" value="PGP-like_dom2"/>
</dbReference>
<dbReference type="Pfam" id="PF13419">
    <property type="entry name" value="HAD_2"/>
    <property type="match status" value="1"/>
</dbReference>
<dbReference type="InterPro" id="IPR041492">
    <property type="entry name" value="HAD_2"/>
</dbReference>
<keyword evidence="2" id="KW-1185">Reference proteome</keyword>
<dbReference type="PANTHER" id="PTHR43434:SF1">
    <property type="entry name" value="PHOSPHOGLYCOLATE PHOSPHATASE"/>
    <property type="match status" value="1"/>
</dbReference>
<evidence type="ECO:0000313" key="2">
    <source>
        <dbReference type="Proteomes" id="UP000440004"/>
    </source>
</evidence>
<dbReference type="PANTHER" id="PTHR43434">
    <property type="entry name" value="PHOSPHOGLYCOLATE PHOSPHATASE"/>
    <property type="match status" value="1"/>
</dbReference>
<name>A0A6A7K4B6_9FIRM</name>
<dbReference type="InterPro" id="IPR036412">
    <property type="entry name" value="HAD-like_sf"/>
</dbReference>
<keyword evidence="1" id="KW-0378">Hydrolase</keyword>
<dbReference type="GO" id="GO:0006281">
    <property type="term" value="P:DNA repair"/>
    <property type="evidence" value="ECO:0007669"/>
    <property type="project" value="TreeGrafter"/>
</dbReference>
<organism evidence="1 2">
    <name type="scientific">Alkalibaculum sporogenes</name>
    <dbReference type="NCBI Taxonomy" id="2655001"/>
    <lineage>
        <taxon>Bacteria</taxon>
        <taxon>Bacillati</taxon>
        <taxon>Bacillota</taxon>
        <taxon>Clostridia</taxon>
        <taxon>Eubacteriales</taxon>
        <taxon>Eubacteriaceae</taxon>
        <taxon>Alkalibaculum</taxon>
    </lineage>
</organism>
<proteinExistence type="predicted"/>
<sequence>MIIFDLDGTLVDSLEGIAFSMNHVLDTSGFGTFPTLEYKKFVGEGIKRLVYKALPETHKDDGSVNEYYDFMCNIYREHYSEGMVLYSGIEELLNKLTHLGLILAINTNKNQDVTDMIVAKYLKYWDFIKVIGSNSGFYKKPNPLGALTLAKLARFDPKDCLYIGDSEVDILTAKNAGMTSITVTWGFRSHAELLVHSPQNIVHYPNEILKYI</sequence>
<dbReference type="RefSeq" id="WP_152800520.1">
    <property type="nucleotide sequence ID" value="NZ_WHNX01000001.1"/>
</dbReference>
<dbReference type="SFLD" id="SFLDS00003">
    <property type="entry name" value="Haloacid_Dehalogenase"/>
    <property type="match status" value="1"/>
</dbReference>
<dbReference type="GO" id="GO:0008967">
    <property type="term" value="F:phosphoglycolate phosphatase activity"/>
    <property type="evidence" value="ECO:0007669"/>
    <property type="project" value="TreeGrafter"/>
</dbReference>
<dbReference type="NCBIfam" id="TIGR01549">
    <property type="entry name" value="HAD-SF-IA-v1"/>
    <property type="match status" value="1"/>
</dbReference>
<dbReference type="InterPro" id="IPR050155">
    <property type="entry name" value="HAD-like_hydrolase_sf"/>
</dbReference>
<protein>
    <submittedName>
        <fullName evidence="1">HAD-IA family hydrolase</fullName>
    </submittedName>
</protein>
<dbReference type="NCBIfam" id="TIGR01509">
    <property type="entry name" value="HAD-SF-IA-v3"/>
    <property type="match status" value="1"/>
</dbReference>
<dbReference type="Proteomes" id="UP000440004">
    <property type="component" value="Unassembled WGS sequence"/>
</dbReference>
<dbReference type="Gene3D" id="1.10.150.240">
    <property type="entry name" value="Putative phosphatase, domain 2"/>
    <property type="match status" value="1"/>
</dbReference>
<dbReference type="InterPro" id="IPR006439">
    <property type="entry name" value="HAD-SF_hydro_IA"/>
</dbReference>
<reference evidence="1 2" key="1">
    <citation type="submission" date="2019-10" db="EMBL/GenBank/DDBJ databases">
        <title>Alkalibaculum tamaniensis sp.nov., a new alkaliphilic acetogen, isolated on methoxylated aromatics from a mud volcano.</title>
        <authorList>
            <person name="Khomyakova M.A."/>
            <person name="Merkel A.Y."/>
            <person name="Bonch-Osmolovskaya E.A."/>
            <person name="Slobodkin A.I."/>
        </authorList>
    </citation>
    <scope>NUCLEOTIDE SEQUENCE [LARGE SCALE GENOMIC DNA]</scope>
    <source>
        <strain evidence="1 2">M08DMB</strain>
    </source>
</reference>
<dbReference type="SUPFAM" id="SSF56784">
    <property type="entry name" value="HAD-like"/>
    <property type="match status" value="1"/>
</dbReference>
<comment type="caution">
    <text evidence="1">The sequence shown here is derived from an EMBL/GenBank/DDBJ whole genome shotgun (WGS) entry which is preliminary data.</text>
</comment>